<keyword evidence="10" id="KW-0862">Zinc</keyword>
<dbReference type="InterPro" id="IPR009008">
    <property type="entry name" value="Val/Leu/Ile-tRNA-synth_edit"/>
</dbReference>
<feature type="domain" description="Aminoacyl-tRNA synthetase class Ia" evidence="18">
    <location>
        <begin position="19"/>
        <end position="638"/>
    </location>
</feature>
<comment type="subcellular location">
    <subcellularLocation>
        <location evidence="2">Cytoplasm</location>
    </subcellularLocation>
</comment>
<dbReference type="AlphaFoldDB" id="A0A2H0UL20"/>
<evidence type="ECO:0000256" key="2">
    <source>
        <dbReference type="ARBA" id="ARBA00004496"/>
    </source>
</evidence>
<dbReference type="InterPro" id="IPR023586">
    <property type="entry name" value="Ile-tRNA-ligase_type2"/>
</dbReference>
<keyword evidence="9 17" id="KW-0547">Nucleotide-binding</keyword>
<comment type="function">
    <text evidence="14">Catalyzes the attachment of isoleucine to tRNA(Ile). As IleRS can inadvertently accommodate and process structurally similar amino acids such as valine, to avoid such errors it has two additional distinct tRNA(Ile)-dependent editing activities. One activity is designated as 'pretransfer' editing and involves the hydrolysis of activated Val-AMP. The other activity is designated 'posttransfer' editing and involves deacylation of mischarged Val-tRNA(Ile).</text>
</comment>
<keyword evidence="8" id="KW-0479">Metal-binding</keyword>
<dbReference type="PROSITE" id="PS00178">
    <property type="entry name" value="AA_TRNA_LIGASE_I"/>
    <property type="match status" value="1"/>
</dbReference>
<dbReference type="PANTHER" id="PTHR42780">
    <property type="entry name" value="SOLEUCYL-TRNA SYNTHETASE"/>
    <property type="match status" value="1"/>
</dbReference>
<evidence type="ECO:0000256" key="16">
    <source>
        <dbReference type="NCBIfam" id="TIGR00392"/>
    </source>
</evidence>
<dbReference type="FunFam" id="3.40.50.620:FF:000063">
    <property type="entry name" value="Isoleucine--tRNA ligase"/>
    <property type="match status" value="1"/>
</dbReference>
<evidence type="ECO:0000256" key="14">
    <source>
        <dbReference type="ARBA" id="ARBA00025217"/>
    </source>
</evidence>
<evidence type="ECO:0000256" key="13">
    <source>
        <dbReference type="ARBA" id="ARBA00023146"/>
    </source>
</evidence>
<protein>
    <recommendedName>
        <fullName evidence="5 16">Isoleucine--tRNA ligase</fullName>
        <ecNumber evidence="5 16">6.1.1.5</ecNumber>
    </recommendedName>
</protein>
<dbReference type="InterPro" id="IPR014729">
    <property type="entry name" value="Rossmann-like_a/b/a_fold"/>
</dbReference>
<dbReference type="GO" id="GO:0002161">
    <property type="term" value="F:aminoacyl-tRNA deacylase activity"/>
    <property type="evidence" value="ECO:0007669"/>
    <property type="project" value="InterPro"/>
</dbReference>
<comment type="caution">
    <text evidence="19">The sequence shown here is derived from an EMBL/GenBank/DDBJ whole genome shotgun (WGS) entry which is preliminary data.</text>
</comment>
<sequence>MHSMERKGKSAIAEREERILKFWQDNDIFKKSVEKDAPNGDYIFYDGPPFATGTPHYGHLVASALKDAVPRYWTMKGYKVERQWGWDCHGLPIENIVEEELGTKSKKDIQDMGVAKFNRLCREKIFTYVDDWNAFIPRFGRWADMENPYRTMDKDYMESEWWAFKQLYGKGLVYEDYRSMHICPRCETTLAQSEVAEGYKDIKDLAVTVKFKLKNPEKIGLSGDVYMLAWTTTPWTLPGNVALAVAENVEYLALEAFSDNTNNTYIISKNTLTHHLFKGENRLRYEQLFSSDDHHWLGGDQSEHSERIKEIKGSDLVGLEYEPPFDSYINDSSVQNIENAWKIYAADFVTTDTGTGIAHEAPAFGAEDLELAQKVGLPVIQHVGMDGIIKTEVKELAGLSVKPISDHQATDVEVVKYLAGKNLLFAKEKYEHSYPHCWRCDTPLINYATTSWFVAVQKIKEDLMKTSENISWSPTHIKKGRWGEWLSGARDWSISRQRFWANTIPVWRCDACKEEKVFGGVKELEEMSGVSVDDLHKDVVDEITVPCGCGEKMKRVPDVLDTWFDSGSVPYASYHYPFENEEKVEKRIPADFIAEGQDQVSKWFYYQHVLAGGLFGKSAFKNVVVNGIVLAEDGKKMS</sequence>
<dbReference type="NCBIfam" id="TIGR00392">
    <property type="entry name" value="ileS"/>
    <property type="match status" value="1"/>
</dbReference>
<evidence type="ECO:0000256" key="9">
    <source>
        <dbReference type="ARBA" id="ARBA00022741"/>
    </source>
</evidence>
<evidence type="ECO:0000256" key="6">
    <source>
        <dbReference type="ARBA" id="ARBA00022490"/>
    </source>
</evidence>
<dbReference type="SUPFAM" id="SSF52374">
    <property type="entry name" value="Nucleotidylyl transferase"/>
    <property type="match status" value="1"/>
</dbReference>
<evidence type="ECO:0000313" key="20">
    <source>
        <dbReference type="Proteomes" id="UP000230706"/>
    </source>
</evidence>
<reference evidence="20" key="1">
    <citation type="submission" date="2017-09" db="EMBL/GenBank/DDBJ databases">
        <title>Depth-based differentiation of microbial function through sediment-hosted aquifers and enrichment of novel symbionts in the deep terrestrial subsurface.</title>
        <authorList>
            <person name="Probst A.J."/>
            <person name="Ladd B."/>
            <person name="Jarett J.K."/>
            <person name="Geller-Mcgrath D.E."/>
            <person name="Sieber C.M.K."/>
            <person name="Emerson J.B."/>
            <person name="Anantharaman K."/>
            <person name="Thomas B.C."/>
            <person name="Malmstrom R."/>
            <person name="Stieglmeier M."/>
            <person name="Klingl A."/>
            <person name="Woyke T."/>
            <person name="Ryan C.M."/>
            <person name="Banfield J.F."/>
        </authorList>
    </citation>
    <scope>NUCLEOTIDE SEQUENCE [LARGE SCALE GENOMIC DNA]</scope>
</reference>
<evidence type="ECO:0000313" key="19">
    <source>
        <dbReference type="EMBL" id="PIR86366.1"/>
    </source>
</evidence>
<dbReference type="Pfam" id="PF00133">
    <property type="entry name" value="tRNA-synt_1"/>
    <property type="match status" value="1"/>
</dbReference>
<dbReference type="GO" id="GO:0004822">
    <property type="term" value="F:isoleucine-tRNA ligase activity"/>
    <property type="evidence" value="ECO:0007669"/>
    <property type="project" value="UniProtKB-UniRule"/>
</dbReference>
<comment type="catalytic activity">
    <reaction evidence="15">
        <text>tRNA(Ile) + L-isoleucine + ATP = L-isoleucyl-tRNA(Ile) + AMP + diphosphate</text>
        <dbReference type="Rhea" id="RHEA:11060"/>
        <dbReference type="Rhea" id="RHEA-COMP:9666"/>
        <dbReference type="Rhea" id="RHEA-COMP:9695"/>
        <dbReference type="ChEBI" id="CHEBI:30616"/>
        <dbReference type="ChEBI" id="CHEBI:33019"/>
        <dbReference type="ChEBI" id="CHEBI:58045"/>
        <dbReference type="ChEBI" id="CHEBI:78442"/>
        <dbReference type="ChEBI" id="CHEBI:78528"/>
        <dbReference type="ChEBI" id="CHEBI:456215"/>
        <dbReference type="EC" id="6.1.1.5"/>
    </reaction>
</comment>
<dbReference type="InterPro" id="IPR001412">
    <property type="entry name" value="aa-tRNA-synth_I_CS"/>
</dbReference>
<keyword evidence="13 17" id="KW-0030">Aminoacyl-tRNA synthetase</keyword>
<evidence type="ECO:0000256" key="8">
    <source>
        <dbReference type="ARBA" id="ARBA00022723"/>
    </source>
</evidence>
<gene>
    <name evidence="19" type="ORF">COU13_01380</name>
</gene>
<evidence type="ECO:0000256" key="5">
    <source>
        <dbReference type="ARBA" id="ARBA00013165"/>
    </source>
</evidence>
<name>A0A2H0UL20_9BACT</name>
<evidence type="ECO:0000256" key="12">
    <source>
        <dbReference type="ARBA" id="ARBA00022917"/>
    </source>
</evidence>
<keyword evidence="11 17" id="KW-0067">ATP-binding</keyword>
<evidence type="ECO:0000256" key="7">
    <source>
        <dbReference type="ARBA" id="ARBA00022598"/>
    </source>
</evidence>
<keyword evidence="7 17" id="KW-0436">Ligase</keyword>
<dbReference type="EMBL" id="PFBF01000029">
    <property type="protein sequence ID" value="PIR86366.1"/>
    <property type="molecule type" value="Genomic_DNA"/>
</dbReference>
<keyword evidence="6" id="KW-0963">Cytoplasm</keyword>
<evidence type="ECO:0000256" key="15">
    <source>
        <dbReference type="ARBA" id="ARBA00048359"/>
    </source>
</evidence>
<dbReference type="PRINTS" id="PR00984">
    <property type="entry name" value="TRNASYNTHILE"/>
</dbReference>
<dbReference type="GO" id="GO:0046872">
    <property type="term" value="F:metal ion binding"/>
    <property type="evidence" value="ECO:0007669"/>
    <property type="project" value="UniProtKB-KW"/>
</dbReference>
<dbReference type="SUPFAM" id="SSF50677">
    <property type="entry name" value="ValRS/IleRS/LeuRS editing domain"/>
    <property type="match status" value="1"/>
</dbReference>
<dbReference type="InterPro" id="IPR002300">
    <property type="entry name" value="aa-tRNA-synth_Ia"/>
</dbReference>
<dbReference type="GO" id="GO:0005524">
    <property type="term" value="F:ATP binding"/>
    <property type="evidence" value="ECO:0007669"/>
    <property type="project" value="UniProtKB-KW"/>
</dbReference>
<evidence type="ECO:0000256" key="10">
    <source>
        <dbReference type="ARBA" id="ARBA00022833"/>
    </source>
</evidence>
<dbReference type="EC" id="6.1.1.5" evidence="5 16"/>
<keyword evidence="12 17" id="KW-0648">Protein biosynthesis</keyword>
<evidence type="ECO:0000256" key="4">
    <source>
        <dbReference type="ARBA" id="ARBA00011245"/>
    </source>
</evidence>
<comment type="subunit">
    <text evidence="4">Monomer.</text>
</comment>
<evidence type="ECO:0000256" key="3">
    <source>
        <dbReference type="ARBA" id="ARBA00007078"/>
    </source>
</evidence>
<dbReference type="InterPro" id="IPR002301">
    <property type="entry name" value="Ile-tRNA-ligase"/>
</dbReference>
<dbReference type="PANTHER" id="PTHR42780:SF1">
    <property type="entry name" value="ISOLEUCINE--TRNA LIGASE, CYTOPLASMIC"/>
    <property type="match status" value="1"/>
</dbReference>
<evidence type="ECO:0000256" key="11">
    <source>
        <dbReference type="ARBA" id="ARBA00022840"/>
    </source>
</evidence>
<evidence type="ECO:0000256" key="1">
    <source>
        <dbReference type="ARBA" id="ARBA00001947"/>
    </source>
</evidence>
<accession>A0A2H0UL20</accession>
<comment type="cofactor">
    <cofactor evidence="1">
        <name>Zn(2+)</name>
        <dbReference type="ChEBI" id="CHEBI:29105"/>
    </cofactor>
</comment>
<dbReference type="GO" id="GO:0006428">
    <property type="term" value="P:isoleucyl-tRNA aminoacylation"/>
    <property type="evidence" value="ECO:0007669"/>
    <property type="project" value="UniProtKB-UniRule"/>
</dbReference>
<dbReference type="Gene3D" id="3.40.50.620">
    <property type="entry name" value="HUPs"/>
    <property type="match status" value="2"/>
</dbReference>
<comment type="similarity">
    <text evidence="3">Belongs to the class-I aminoacyl-tRNA synthetase family. IleS type 2 subfamily.</text>
</comment>
<organism evidence="19 20">
    <name type="scientific">Candidatus Kaiserbacteria bacterium CG10_big_fil_rev_8_21_14_0_10_43_70</name>
    <dbReference type="NCBI Taxonomy" id="1974605"/>
    <lineage>
        <taxon>Bacteria</taxon>
        <taxon>Candidatus Kaiseribacteriota</taxon>
    </lineage>
</organism>
<proteinExistence type="inferred from homology"/>
<dbReference type="Proteomes" id="UP000230706">
    <property type="component" value="Unassembled WGS sequence"/>
</dbReference>
<feature type="non-terminal residue" evidence="19">
    <location>
        <position position="638"/>
    </location>
</feature>
<evidence type="ECO:0000256" key="17">
    <source>
        <dbReference type="RuleBase" id="RU363035"/>
    </source>
</evidence>
<evidence type="ECO:0000259" key="18">
    <source>
        <dbReference type="Pfam" id="PF00133"/>
    </source>
</evidence>
<dbReference type="GO" id="GO:0005737">
    <property type="term" value="C:cytoplasm"/>
    <property type="evidence" value="ECO:0007669"/>
    <property type="project" value="UniProtKB-SubCell"/>
</dbReference>